<dbReference type="AlphaFoldDB" id="A0A385SJP7"/>
<accession>A0A385SJP7</accession>
<evidence type="ECO:0000313" key="1">
    <source>
        <dbReference type="EMBL" id="AYB30507.1"/>
    </source>
</evidence>
<dbReference type="RefSeq" id="WP_119753817.1">
    <property type="nucleotide sequence ID" value="NZ_CP032382.1"/>
</dbReference>
<dbReference type="Proteomes" id="UP000266183">
    <property type="component" value="Chromosome"/>
</dbReference>
<evidence type="ECO:0000313" key="2">
    <source>
        <dbReference type="Proteomes" id="UP000266183"/>
    </source>
</evidence>
<dbReference type="KEGG" id="chk:D4L85_07895"/>
<dbReference type="OrthoDB" id="661524at2"/>
<keyword evidence="2" id="KW-1185">Reference proteome</keyword>
<reference evidence="2" key="1">
    <citation type="submission" date="2018-09" db="EMBL/GenBank/DDBJ databases">
        <title>Chryseolinea sp. KIS68-18 isolated from soil.</title>
        <authorList>
            <person name="Weon H.-Y."/>
            <person name="Kwon S.-W."/>
            <person name="Lee S.A."/>
        </authorList>
    </citation>
    <scope>NUCLEOTIDE SEQUENCE [LARGE SCALE GENOMIC DNA]</scope>
    <source>
        <strain evidence="2">KIS68-18</strain>
    </source>
</reference>
<organism evidence="1 2">
    <name type="scientific">Chryseolinea soli</name>
    <dbReference type="NCBI Taxonomy" id="2321403"/>
    <lineage>
        <taxon>Bacteria</taxon>
        <taxon>Pseudomonadati</taxon>
        <taxon>Bacteroidota</taxon>
        <taxon>Cytophagia</taxon>
        <taxon>Cytophagales</taxon>
        <taxon>Fulvivirgaceae</taxon>
        <taxon>Chryseolinea</taxon>
    </lineage>
</organism>
<protein>
    <submittedName>
        <fullName evidence="1">Uncharacterized protein</fullName>
    </submittedName>
</protein>
<sequence length="118" mass="12713">MADEFKPNVGSGISQSDAEAMIKKYDDQLRADKGKDTKSIFFGKDAINEILNQAGDACTGISFFLALKHSDFAGKDVVDLVMVGTTEDGTLLWKESTLLQDGAYDSGAPCPPYCPKNI</sequence>
<name>A0A385SJP7_9BACT</name>
<proteinExistence type="predicted"/>
<dbReference type="EMBL" id="CP032382">
    <property type="protein sequence ID" value="AYB30507.1"/>
    <property type="molecule type" value="Genomic_DNA"/>
</dbReference>
<gene>
    <name evidence="1" type="ORF">D4L85_07895</name>
</gene>